<dbReference type="GO" id="GO:0005737">
    <property type="term" value="C:cytoplasm"/>
    <property type="evidence" value="ECO:0007669"/>
    <property type="project" value="TreeGrafter"/>
</dbReference>
<feature type="repeat" description="HEAT" evidence="3">
    <location>
        <begin position="233"/>
        <end position="271"/>
    </location>
</feature>
<keyword evidence="1" id="KW-0677">Repeat</keyword>
<protein>
    <recommendedName>
        <fullName evidence="4">Phosphatase PP2A regulatory subunit A/Splicing factor 3B subunit 1-like HEAT repeat domain-containing protein</fullName>
    </recommendedName>
</protein>
<name>A0A6G0XDZ7_9STRA</name>
<dbReference type="InterPro" id="IPR016024">
    <property type="entry name" value="ARM-type_fold"/>
</dbReference>
<feature type="repeat" description="HEAT" evidence="3">
    <location>
        <begin position="115"/>
        <end position="153"/>
    </location>
</feature>
<dbReference type="InterPro" id="IPR021133">
    <property type="entry name" value="HEAT_type_2"/>
</dbReference>
<comment type="caution">
    <text evidence="5">The sequence shown here is derived from an EMBL/GenBank/DDBJ whole genome shotgun (WGS) entry which is preliminary data.</text>
</comment>
<dbReference type="InterPro" id="IPR051023">
    <property type="entry name" value="PP2A_Regulatory_Subunit_A"/>
</dbReference>
<dbReference type="SUPFAM" id="SSF48371">
    <property type="entry name" value="ARM repeat"/>
    <property type="match status" value="1"/>
</dbReference>
<dbReference type="Proteomes" id="UP000481153">
    <property type="component" value="Unassembled WGS sequence"/>
</dbReference>
<comment type="similarity">
    <text evidence="2">Belongs to the phosphatase 2A regulatory subunit A family.</text>
</comment>
<sequence length="625" mass="69304">MAFREDLSNHPMGSGGATFEDLAIDDTLTDLERVVRYVHSNIALQRVIHVRMLEETAIAAGFEKTCEAILPVLEPLVSDVEFVVRQHVAGQFPGLCKHLIETGGNAGYKIVLDKMMPMVNILLTDVQAEVRHIASESLVTIAELIKPEDQGQHVLTLVLPLAHEDEDEQMRITALILLNKLAVFLGNDLCCQFCVPEFISLAEDPVFRVRKAMALNCFHVCSTAGPQVTQERLLPAYQRLAKDDIWGVRKACAESLSDFSTTLPSSARLESLEPLFSAFVVDASKWVRIAAYQQLGPFIATLPRVSDVLSTAYANTATQPSTLLLGGAESDIKFHCAFNFPAVAMTLGRENWSKLAAGFDALSRDGFWKVRRTLAYSLHEMAQILGPEFTEEHLVPAFSYFLDDIDDVKMGSIQHFAEFLTHVEPSTRSRFLPELAKFGLLQDSPKFKLKWRHRALVADQLSVFCTVFSPDATFDVVAPLVFQLAQDDVACVRESSLAAMPSLYAAFTSSPERSKAIVDRMVALKESTSYQTRQIFLRISRAFLLAQSGPLEALLPAALELASDLVLNVRLLLARILLEVAEASKWTVPKTYAAVAAINRLKEDANPDMQEVVCQLKVHLEQVGW</sequence>
<evidence type="ECO:0000256" key="2">
    <source>
        <dbReference type="ARBA" id="ARBA00038332"/>
    </source>
</evidence>
<dbReference type="PANTHER" id="PTHR10648">
    <property type="entry name" value="SERINE/THREONINE-PROTEIN PHOSPHATASE PP2A 65 KDA REGULATORY SUBUNIT"/>
    <property type="match status" value="1"/>
</dbReference>
<feature type="repeat" description="HEAT" evidence="3">
    <location>
        <begin position="355"/>
        <end position="393"/>
    </location>
</feature>
<evidence type="ECO:0000259" key="4">
    <source>
        <dbReference type="Pfam" id="PF22646"/>
    </source>
</evidence>
<dbReference type="AlphaFoldDB" id="A0A6G0XDZ7"/>
<dbReference type="GO" id="GO:0019888">
    <property type="term" value="F:protein phosphatase regulator activity"/>
    <property type="evidence" value="ECO:0007669"/>
    <property type="project" value="TreeGrafter"/>
</dbReference>
<evidence type="ECO:0000256" key="1">
    <source>
        <dbReference type="ARBA" id="ARBA00022737"/>
    </source>
</evidence>
<dbReference type="PROSITE" id="PS50077">
    <property type="entry name" value="HEAT_REPEAT"/>
    <property type="match status" value="3"/>
</dbReference>
<evidence type="ECO:0000313" key="6">
    <source>
        <dbReference type="Proteomes" id="UP000481153"/>
    </source>
</evidence>
<keyword evidence="6" id="KW-1185">Reference proteome</keyword>
<dbReference type="InterPro" id="IPR054573">
    <property type="entry name" value="PP2A/SF3B1-like_HEAT"/>
</dbReference>
<feature type="domain" description="Phosphatase PP2A regulatory subunit A/Splicing factor 3B subunit 1-like HEAT repeat" evidence="4">
    <location>
        <begin position="226"/>
        <end position="294"/>
    </location>
</feature>
<evidence type="ECO:0000313" key="5">
    <source>
        <dbReference type="EMBL" id="KAF0738349.1"/>
    </source>
</evidence>
<organism evidence="5 6">
    <name type="scientific">Aphanomyces euteiches</name>
    <dbReference type="NCBI Taxonomy" id="100861"/>
    <lineage>
        <taxon>Eukaryota</taxon>
        <taxon>Sar</taxon>
        <taxon>Stramenopiles</taxon>
        <taxon>Oomycota</taxon>
        <taxon>Saprolegniomycetes</taxon>
        <taxon>Saprolegniales</taxon>
        <taxon>Verrucalvaceae</taxon>
        <taxon>Aphanomyces</taxon>
    </lineage>
</organism>
<dbReference type="VEuPathDB" id="FungiDB:AeMF1_015380"/>
<dbReference type="Gene3D" id="1.25.10.10">
    <property type="entry name" value="Leucine-rich Repeat Variant"/>
    <property type="match status" value="1"/>
</dbReference>
<dbReference type="InterPro" id="IPR011989">
    <property type="entry name" value="ARM-like"/>
</dbReference>
<gene>
    <name evidence="5" type="ORF">Ae201684_005786</name>
</gene>
<dbReference type="Pfam" id="PF22646">
    <property type="entry name" value="PPP2R1A-like_HEAT"/>
    <property type="match status" value="1"/>
</dbReference>
<dbReference type="PANTHER" id="PTHR10648:SF1">
    <property type="entry name" value="SERINE_THREONINE-PROTEIN PHOSPHATASE 4 REGULATORY SUBUNIT 1"/>
    <property type="match status" value="1"/>
</dbReference>
<accession>A0A6G0XDZ7</accession>
<dbReference type="EMBL" id="VJMJ01000076">
    <property type="protein sequence ID" value="KAF0738349.1"/>
    <property type="molecule type" value="Genomic_DNA"/>
</dbReference>
<proteinExistence type="inferred from homology"/>
<evidence type="ECO:0000256" key="3">
    <source>
        <dbReference type="PROSITE-ProRule" id="PRU00103"/>
    </source>
</evidence>
<reference evidence="5 6" key="1">
    <citation type="submission" date="2019-07" db="EMBL/GenBank/DDBJ databases">
        <title>Genomics analysis of Aphanomyces spp. identifies a new class of oomycete effector associated with host adaptation.</title>
        <authorList>
            <person name="Gaulin E."/>
        </authorList>
    </citation>
    <scope>NUCLEOTIDE SEQUENCE [LARGE SCALE GENOMIC DNA]</scope>
    <source>
        <strain evidence="5 6">ATCC 201684</strain>
    </source>
</reference>